<proteinExistence type="predicted"/>
<dbReference type="InterPro" id="IPR013702">
    <property type="entry name" value="FIST_domain_N"/>
</dbReference>
<dbReference type="Proteomes" id="UP000680714">
    <property type="component" value="Unassembled WGS sequence"/>
</dbReference>
<accession>A0ABS5IDS5</accession>
<dbReference type="PANTHER" id="PTHR14939:SF5">
    <property type="entry name" value="F-BOX ONLY PROTEIN 22"/>
    <property type="match status" value="1"/>
</dbReference>
<dbReference type="PANTHER" id="PTHR14939">
    <property type="entry name" value="F-BOX ONLY PROTEIN 22"/>
    <property type="match status" value="1"/>
</dbReference>
<sequence length="375" mass="39202">MRPFFVTAHAVADHWGLATKACLERVSAAVGHANLGFMYTTEAFAADLPSILTFLRETTGVENWVGAAVPGLCAGNQEIRDGGAMVVMLGHVPENAFKLFSSVDAADFSARLGTWANANGPALALVHGDPRHAGLPSLIESLADGIGFLVGGLVAAGDHPTQVAGSVLPGALSGILLGESMQVVTGLTQGCTPIGPVHTVNEGWGNVVAGLDGRRALDVFNADVGELIARDPRRAAGYIHVALPIEGSDRGDYVVRTLMGLDSEQGWLAVGDEMSVGQHLRFVRRDPAAAQADMTRMLSDVCRRLEGRVPVAALYVTCVARGERIFGERGAELAMVRDALGPAVPVISFFANGEISGQRLYAYTGVLTVLVGPAA</sequence>
<feature type="domain" description="FIST C-domain" evidence="2">
    <location>
        <begin position="216"/>
        <end position="358"/>
    </location>
</feature>
<dbReference type="SMART" id="SM00897">
    <property type="entry name" value="FIST"/>
    <property type="match status" value="1"/>
</dbReference>
<dbReference type="RefSeq" id="WP_211549440.1">
    <property type="nucleotide sequence ID" value="NZ_JAGTUF010000012.1"/>
</dbReference>
<organism evidence="3 4">
    <name type="scientific">Magnetospirillum sulfuroxidans</name>
    <dbReference type="NCBI Taxonomy" id="611300"/>
    <lineage>
        <taxon>Bacteria</taxon>
        <taxon>Pseudomonadati</taxon>
        <taxon>Pseudomonadota</taxon>
        <taxon>Alphaproteobacteria</taxon>
        <taxon>Rhodospirillales</taxon>
        <taxon>Rhodospirillaceae</taxon>
        <taxon>Magnetospirillum</taxon>
    </lineage>
</organism>
<evidence type="ECO:0000313" key="4">
    <source>
        <dbReference type="Proteomes" id="UP000680714"/>
    </source>
</evidence>
<comment type="caution">
    <text evidence="3">The sequence shown here is derived from an EMBL/GenBank/DDBJ whole genome shotgun (WGS) entry which is preliminary data.</text>
</comment>
<name>A0ABS5IDS5_9PROT</name>
<dbReference type="Pfam" id="PF08495">
    <property type="entry name" value="FIST"/>
    <property type="match status" value="1"/>
</dbReference>
<keyword evidence="4" id="KW-1185">Reference proteome</keyword>
<protein>
    <submittedName>
        <fullName evidence="3">FIST C-terminal domain-containing protein</fullName>
    </submittedName>
</protein>
<gene>
    <name evidence="3" type="ORF">KEC16_12645</name>
</gene>
<evidence type="ECO:0000313" key="3">
    <source>
        <dbReference type="EMBL" id="MBR9972565.1"/>
    </source>
</evidence>
<feature type="domain" description="FIST" evidence="1">
    <location>
        <begin position="32"/>
        <end position="215"/>
    </location>
</feature>
<dbReference type="EMBL" id="JAGTUF010000012">
    <property type="protein sequence ID" value="MBR9972565.1"/>
    <property type="molecule type" value="Genomic_DNA"/>
</dbReference>
<evidence type="ECO:0000259" key="2">
    <source>
        <dbReference type="SMART" id="SM01204"/>
    </source>
</evidence>
<dbReference type="InterPro" id="IPR019494">
    <property type="entry name" value="FIST_C"/>
</dbReference>
<evidence type="ECO:0000259" key="1">
    <source>
        <dbReference type="SMART" id="SM00897"/>
    </source>
</evidence>
<reference evidence="3 4" key="1">
    <citation type="submission" date="2021-04" db="EMBL/GenBank/DDBJ databases">
        <title>Magnetospirillum sulfuroxidans sp. nov., a facultative chemolithoautotrophic sulfur-oxidizing alphaproteobacterium isolated from freshwater sediment and proposals for Paramagetospirillum gen. nov., and Magnetospirillaceae fam. nov.</title>
        <authorList>
            <person name="Koziaeva V."/>
            <person name="Geelhoed J.S."/>
            <person name="Sorokin D.Y."/>
            <person name="Grouzdev D.S."/>
        </authorList>
    </citation>
    <scope>NUCLEOTIDE SEQUENCE [LARGE SCALE GENOMIC DNA]</scope>
    <source>
        <strain evidence="3 4">J10</strain>
    </source>
</reference>
<dbReference type="Pfam" id="PF10442">
    <property type="entry name" value="FIST_C"/>
    <property type="match status" value="1"/>
</dbReference>
<dbReference type="SMART" id="SM01204">
    <property type="entry name" value="FIST_C"/>
    <property type="match status" value="1"/>
</dbReference>